<keyword evidence="7" id="KW-0862">Zinc</keyword>
<evidence type="ECO:0000256" key="3">
    <source>
        <dbReference type="ARBA" id="ARBA00012740"/>
    </source>
</evidence>
<organism evidence="11 12">
    <name type="scientific">Zingiber officinale</name>
    <name type="common">Ginger</name>
    <name type="synonym">Amomum zingiber</name>
    <dbReference type="NCBI Taxonomy" id="94328"/>
    <lineage>
        <taxon>Eukaryota</taxon>
        <taxon>Viridiplantae</taxon>
        <taxon>Streptophyta</taxon>
        <taxon>Embryophyta</taxon>
        <taxon>Tracheophyta</taxon>
        <taxon>Spermatophyta</taxon>
        <taxon>Magnoliopsida</taxon>
        <taxon>Liliopsida</taxon>
        <taxon>Zingiberales</taxon>
        <taxon>Zingiberaceae</taxon>
        <taxon>Zingiber</taxon>
    </lineage>
</organism>
<feature type="domain" description="CMP/dCMP-type deaminase" evidence="10">
    <location>
        <begin position="1145"/>
        <end position="1277"/>
    </location>
</feature>
<accession>A0A8J5EZX3</accession>
<keyword evidence="4" id="KW-0819">tRNA processing</keyword>
<dbReference type="Pfam" id="PF00383">
    <property type="entry name" value="dCMP_cyt_deam_1"/>
    <property type="match status" value="1"/>
</dbReference>
<dbReference type="PANTHER" id="PTHR11079">
    <property type="entry name" value="CYTOSINE DEAMINASE FAMILY MEMBER"/>
    <property type="match status" value="1"/>
</dbReference>
<feature type="compositionally biased region" description="Basic and acidic residues" evidence="9">
    <location>
        <begin position="633"/>
        <end position="643"/>
    </location>
</feature>
<feature type="compositionally biased region" description="Polar residues" evidence="9">
    <location>
        <begin position="799"/>
        <end position="808"/>
    </location>
</feature>
<evidence type="ECO:0000256" key="5">
    <source>
        <dbReference type="ARBA" id="ARBA00022723"/>
    </source>
</evidence>
<evidence type="ECO:0000256" key="6">
    <source>
        <dbReference type="ARBA" id="ARBA00022801"/>
    </source>
</evidence>
<dbReference type="EMBL" id="JACMSC010000017">
    <property type="protein sequence ID" value="KAG6477930.1"/>
    <property type="molecule type" value="Genomic_DNA"/>
</dbReference>
<gene>
    <name evidence="11" type="ORF">ZIOFF_061362</name>
</gene>
<reference evidence="11 12" key="1">
    <citation type="submission" date="2020-08" db="EMBL/GenBank/DDBJ databases">
        <title>Plant Genome Project.</title>
        <authorList>
            <person name="Zhang R.-G."/>
        </authorList>
    </citation>
    <scope>NUCLEOTIDE SEQUENCE [LARGE SCALE GENOMIC DNA]</scope>
    <source>
        <tissue evidence="11">Rhizome</tissue>
    </source>
</reference>
<proteinExistence type="inferred from homology"/>
<feature type="region of interest" description="Disordered" evidence="9">
    <location>
        <begin position="799"/>
        <end position="854"/>
    </location>
</feature>
<evidence type="ECO:0000259" key="10">
    <source>
        <dbReference type="PROSITE" id="PS51747"/>
    </source>
</evidence>
<dbReference type="Gene3D" id="3.40.140.10">
    <property type="entry name" value="Cytidine Deaminase, domain 2"/>
    <property type="match status" value="1"/>
</dbReference>
<name>A0A8J5EZX3_ZINOF</name>
<feature type="compositionally biased region" description="Polar residues" evidence="9">
    <location>
        <begin position="722"/>
        <end position="733"/>
    </location>
</feature>
<evidence type="ECO:0000313" key="11">
    <source>
        <dbReference type="EMBL" id="KAG6477930.1"/>
    </source>
</evidence>
<sequence>MYCGFSGSSLVVRGKPSFYHPRRVSLLDDGGGVEFSLQGLSLNPRFLLYGYYLRRSSLIYWSPLRTFLTGHGEHIYSSTSPCNGEPRYARLLLKEGGCKGCRCCCRTSQQSFREYYREDSDDMIWEDEADYAEFDRGRRYAKRGAHIKSIGDKKARSLRARTTGSSSVCPSCGHDGEENREQKFGCESQHSSQSKKACGGKKVNAMRREVYQVRKMEDDVSHDSSNESDYVERNYNVGIRSRKARTKLIASAHREEDDHCVSEEVYATAANSQRKRGDYARLSMPNEDTNVAIISKNAVNLRRADNEKHSTSLMKKHGEVYQRLVEQNDQELDKAVQKGSSLSVSSQRRREDQHTRQKVVGLESRKGSRELQTVSGTHEYGTMMARSKKSVDESKFDMAESSASALKQHHQVDKRVVGQAELRTDVSNEYFHNQDHVSRRNRSSKGSQSFLRMSEICEDNVNTISHNMLDSRKESKDISISTLKKHIDLEHKAVGSDQRTEHAQNLRRIEEIQSSNILTASNEERQHEQVMVKKTDDKLISVHIARDKRDQVDQQIIDYKELDARYKNDFSGQKLSGNKINSSEVIAQSRIDDQADYSTSTVNLVYQAGRHQNQSRGGYEQSVSQSETGTKSSHSELSTKDSGRMPTAQIQHNSVKKNDLYIGQSFSRRESLKDTGIPQHSVTAPQRQANSQLICNTRIVDHKENSSLSLVQDEKMKANILTGENSQSKSQGISFHETPEGGSSSDCTHIQQFDKQTSKDEIYLVKGDILGSASRLESSSAMYVDDFVDKIRQETSSFKISSETSTAETHSKSHQETMSMQLGGLGVMSQDKDDKYIKESPRRSTSGSGIKGPSDEVWEVRNTISQEDNRKELGGDGLSAGIVDSTITSIAENINANSTITSTAENTNARRTSRSLWTHISDIIRMGWIRRAESHTSTHKSGKKSSSEGSEAWFSGQDASDNDNEINGQSSDLTQLLPVGAPIEQGHEAYSNITGGNLEAPGVVVMQSGITESTSMGVSGGYVSVGASIDSRPTEIELADNEKGSEDITSSTIPSYQVPPLIGSAPSVSMDEGISYTGNLTIPNSGSGYIKVEENLITDKISEVDKNETKNGDINRRKLQRNKQVLKETFEDWEEAYRLESEQRKIDEFFMREALVEAQKAADIWEVPVGAVLVHQGKIIARGFNLVEERRDSTAHAEMNCIREASNVLQTWRLAVIFLCLVNFVETTLYVTLEPCPMCAGAILQARIETVVWGAPNKLLGADGSWIRLFPGDGGSNSSDGSSQLAGPVHPFHPNIKLRRGVLATECSDVLQQFFQLRRKKIKKKQKSSPESDLPVPNHPIKLFSRMHNLFSVFCL</sequence>
<comment type="subunit">
    <text evidence="2">Homodimer.</text>
</comment>
<feature type="region of interest" description="Disordered" evidence="9">
    <location>
        <begin position="722"/>
        <end position="748"/>
    </location>
</feature>
<comment type="caution">
    <text evidence="11">The sequence shown here is derived from an EMBL/GenBank/DDBJ whole genome shotgun (WGS) entry which is preliminary data.</text>
</comment>
<protein>
    <recommendedName>
        <fullName evidence="3">tRNA(adenine(34)) deaminase</fullName>
        <ecNumber evidence="3">3.5.4.33</ecNumber>
    </recommendedName>
</protein>
<feature type="compositionally biased region" description="Polar residues" evidence="9">
    <location>
        <begin position="610"/>
        <end position="632"/>
    </location>
</feature>
<dbReference type="GO" id="GO:0009507">
    <property type="term" value="C:chloroplast"/>
    <property type="evidence" value="ECO:0007669"/>
    <property type="project" value="TreeGrafter"/>
</dbReference>
<dbReference type="GO" id="GO:0052717">
    <property type="term" value="F:tRNA-specific adenosine-34 deaminase activity"/>
    <property type="evidence" value="ECO:0007669"/>
    <property type="project" value="UniProtKB-EC"/>
</dbReference>
<dbReference type="PANTHER" id="PTHR11079:SF179">
    <property type="entry name" value="TRNA(ADENINE(34)) DEAMINASE, CHLOROPLASTIC"/>
    <property type="match status" value="1"/>
</dbReference>
<evidence type="ECO:0000256" key="4">
    <source>
        <dbReference type="ARBA" id="ARBA00022694"/>
    </source>
</evidence>
<dbReference type="SUPFAM" id="SSF53927">
    <property type="entry name" value="Cytidine deaminase-like"/>
    <property type="match status" value="1"/>
</dbReference>
<dbReference type="PROSITE" id="PS51747">
    <property type="entry name" value="CYT_DCMP_DEAMINASES_2"/>
    <property type="match status" value="1"/>
</dbReference>
<dbReference type="HAMAP" id="MF_00972">
    <property type="entry name" value="tRNA_aden_deaminase"/>
    <property type="match status" value="1"/>
</dbReference>
<dbReference type="Proteomes" id="UP000734854">
    <property type="component" value="Unassembled WGS sequence"/>
</dbReference>
<keyword evidence="12" id="KW-1185">Reference proteome</keyword>
<dbReference type="EC" id="3.5.4.33" evidence="3"/>
<dbReference type="InterPro" id="IPR028883">
    <property type="entry name" value="tRNA_aden_deaminase"/>
</dbReference>
<dbReference type="CDD" id="cd01285">
    <property type="entry name" value="nucleoside_deaminase"/>
    <property type="match status" value="1"/>
</dbReference>
<feature type="region of interest" description="Disordered" evidence="9">
    <location>
        <begin position="934"/>
        <end position="970"/>
    </location>
</feature>
<evidence type="ECO:0000313" key="12">
    <source>
        <dbReference type="Proteomes" id="UP000734854"/>
    </source>
</evidence>
<dbReference type="InterPro" id="IPR002125">
    <property type="entry name" value="CMP_dCMP_dom"/>
</dbReference>
<evidence type="ECO:0000256" key="2">
    <source>
        <dbReference type="ARBA" id="ARBA00011738"/>
    </source>
</evidence>
<dbReference type="GO" id="GO:0046872">
    <property type="term" value="F:metal ion binding"/>
    <property type="evidence" value="ECO:0007669"/>
    <property type="project" value="UniProtKB-KW"/>
</dbReference>
<keyword evidence="6" id="KW-0378">Hydrolase</keyword>
<evidence type="ECO:0000256" key="1">
    <source>
        <dbReference type="ARBA" id="ARBA00001947"/>
    </source>
</evidence>
<evidence type="ECO:0000256" key="9">
    <source>
        <dbReference type="SAM" id="MobiDB-lite"/>
    </source>
</evidence>
<feature type="region of interest" description="Disordered" evidence="9">
    <location>
        <begin position="333"/>
        <end position="370"/>
    </location>
</feature>
<evidence type="ECO:0000256" key="7">
    <source>
        <dbReference type="ARBA" id="ARBA00022833"/>
    </source>
</evidence>
<dbReference type="GO" id="GO:0002100">
    <property type="term" value="P:tRNA wobble adenosine to inosine editing"/>
    <property type="evidence" value="ECO:0007669"/>
    <property type="project" value="InterPro"/>
</dbReference>
<dbReference type="InterPro" id="IPR016193">
    <property type="entry name" value="Cytidine_deaminase-like"/>
</dbReference>
<dbReference type="FunFam" id="3.40.140.10:FF:000005">
    <property type="entry name" value="tRNA-specific adenosine deaminase"/>
    <property type="match status" value="1"/>
</dbReference>
<feature type="region of interest" description="Disordered" evidence="9">
    <location>
        <begin position="610"/>
        <end position="661"/>
    </location>
</feature>
<keyword evidence="5" id="KW-0479">Metal-binding</keyword>
<feature type="compositionally biased region" description="Basic and acidic residues" evidence="9">
    <location>
        <begin position="830"/>
        <end position="842"/>
    </location>
</feature>
<comment type="catalytic activity">
    <reaction evidence="8">
        <text>adenosine(34) in tRNA + H2O + H(+) = inosine(34) in tRNA + NH4(+)</text>
        <dbReference type="Rhea" id="RHEA:43168"/>
        <dbReference type="Rhea" id="RHEA-COMP:10373"/>
        <dbReference type="Rhea" id="RHEA-COMP:10374"/>
        <dbReference type="ChEBI" id="CHEBI:15377"/>
        <dbReference type="ChEBI" id="CHEBI:15378"/>
        <dbReference type="ChEBI" id="CHEBI:28938"/>
        <dbReference type="ChEBI" id="CHEBI:74411"/>
        <dbReference type="ChEBI" id="CHEBI:82852"/>
        <dbReference type="EC" id="3.5.4.33"/>
    </reaction>
</comment>
<evidence type="ECO:0000256" key="8">
    <source>
        <dbReference type="ARBA" id="ARBA00048045"/>
    </source>
</evidence>
<comment type="cofactor">
    <cofactor evidence="1">
        <name>Zn(2+)</name>
        <dbReference type="ChEBI" id="CHEBI:29105"/>
    </cofactor>
</comment>